<reference evidence="5" key="1">
    <citation type="submission" date="2021-02" db="EMBL/GenBank/DDBJ databases">
        <authorList>
            <person name="Nowell W R."/>
        </authorList>
    </citation>
    <scope>NUCLEOTIDE SEQUENCE</scope>
</reference>
<sequence length="246" mass="29457">MFPIKFESDTSSESLNNIQIDYDADDIRKYQPVDIATQLTLFNRHFLLLIQPEELINFAFLSTEKKTLAPNLTIIFAFYDRTVRLFATQILKHQLLEQRASIIKHLVLVIQQLFTVNHDLQSIRLILATFDHPSIFRLRQTWRIFRRENPNLYITLKYFWNVLSQGNNWSDYRLWIEEKFIKDCLSKKQPMVLFVGYLLSKMISDHYRYYRIYSNDSSNEKSSRVHQNLIEYVKLSSPTEKFLSEK</sequence>
<dbReference type="InterPro" id="IPR023578">
    <property type="entry name" value="Ras_GEF_dom_sf"/>
</dbReference>
<evidence type="ECO:0000259" key="3">
    <source>
        <dbReference type="PROSITE" id="PS50009"/>
    </source>
</evidence>
<evidence type="ECO:0000256" key="2">
    <source>
        <dbReference type="PROSITE-ProRule" id="PRU00168"/>
    </source>
</evidence>
<feature type="domain" description="Ras-GEF" evidence="3">
    <location>
        <begin position="31"/>
        <end position="246"/>
    </location>
</feature>
<evidence type="ECO:0000313" key="6">
    <source>
        <dbReference type="Proteomes" id="UP000663828"/>
    </source>
</evidence>
<keyword evidence="6" id="KW-1185">Reference proteome</keyword>
<dbReference type="GO" id="GO:0007265">
    <property type="term" value="P:Ras protein signal transduction"/>
    <property type="evidence" value="ECO:0007669"/>
    <property type="project" value="TreeGrafter"/>
</dbReference>
<keyword evidence="1 2" id="KW-0344">Guanine-nucleotide releasing factor</keyword>
<dbReference type="InterPro" id="IPR036964">
    <property type="entry name" value="RASGEF_cat_dom_sf"/>
</dbReference>
<dbReference type="OrthoDB" id="6021951at2759"/>
<dbReference type="PANTHER" id="PTHR23113:SF368">
    <property type="entry name" value="CELL DIVISION CONTROL PROTEIN 25"/>
    <property type="match status" value="1"/>
</dbReference>
<dbReference type="GO" id="GO:0005886">
    <property type="term" value="C:plasma membrane"/>
    <property type="evidence" value="ECO:0007669"/>
    <property type="project" value="TreeGrafter"/>
</dbReference>
<evidence type="ECO:0000313" key="5">
    <source>
        <dbReference type="EMBL" id="CAF1050948.1"/>
    </source>
</evidence>
<name>A0A814KCX7_ADIRI</name>
<organism evidence="5 7">
    <name type="scientific">Adineta ricciae</name>
    <name type="common">Rotifer</name>
    <dbReference type="NCBI Taxonomy" id="249248"/>
    <lineage>
        <taxon>Eukaryota</taxon>
        <taxon>Metazoa</taxon>
        <taxon>Spiralia</taxon>
        <taxon>Gnathifera</taxon>
        <taxon>Rotifera</taxon>
        <taxon>Eurotatoria</taxon>
        <taxon>Bdelloidea</taxon>
        <taxon>Adinetida</taxon>
        <taxon>Adinetidae</taxon>
        <taxon>Adineta</taxon>
    </lineage>
</organism>
<comment type="caution">
    <text evidence="5">The sequence shown here is derived from an EMBL/GenBank/DDBJ whole genome shotgun (WGS) entry which is preliminary data.</text>
</comment>
<dbReference type="Pfam" id="PF00617">
    <property type="entry name" value="RasGEF"/>
    <property type="match status" value="1"/>
</dbReference>
<dbReference type="PROSITE" id="PS50009">
    <property type="entry name" value="RASGEF_CAT"/>
    <property type="match status" value="1"/>
</dbReference>
<proteinExistence type="predicted"/>
<dbReference type="GO" id="GO:0005085">
    <property type="term" value="F:guanyl-nucleotide exchange factor activity"/>
    <property type="evidence" value="ECO:0007669"/>
    <property type="project" value="UniProtKB-KW"/>
</dbReference>
<evidence type="ECO:0000256" key="1">
    <source>
        <dbReference type="ARBA" id="ARBA00022658"/>
    </source>
</evidence>
<gene>
    <name evidence="5" type="ORF">EDS130_LOCUS17422</name>
    <name evidence="4" type="ORF">XAT740_LOCUS6527</name>
</gene>
<dbReference type="SUPFAM" id="SSF48366">
    <property type="entry name" value="Ras GEF"/>
    <property type="match status" value="1"/>
</dbReference>
<dbReference type="Proteomes" id="UP000663828">
    <property type="component" value="Unassembled WGS sequence"/>
</dbReference>
<dbReference type="PANTHER" id="PTHR23113">
    <property type="entry name" value="GUANINE NUCLEOTIDE EXCHANGE FACTOR"/>
    <property type="match status" value="1"/>
</dbReference>
<evidence type="ECO:0000313" key="4">
    <source>
        <dbReference type="EMBL" id="CAF0871699.1"/>
    </source>
</evidence>
<dbReference type="Proteomes" id="UP000663852">
    <property type="component" value="Unassembled WGS sequence"/>
</dbReference>
<evidence type="ECO:0000313" key="7">
    <source>
        <dbReference type="Proteomes" id="UP000663852"/>
    </source>
</evidence>
<dbReference type="AlphaFoldDB" id="A0A814KCX7"/>
<accession>A0A814KCX7</accession>
<protein>
    <recommendedName>
        <fullName evidence="3">Ras-GEF domain-containing protein</fullName>
    </recommendedName>
</protein>
<dbReference type="EMBL" id="CAJNOR010000297">
    <property type="protein sequence ID" value="CAF0871699.1"/>
    <property type="molecule type" value="Genomic_DNA"/>
</dbReference>
<dbReference type="EMBL" id="CAJNOJ010000078">
    <property type="protein sequence ID" value="CAF1050948.1"/>
    <property type="molecule type" value="Genomic_DNA"/>
</dbReference>
<dbReference type="Gene3D" id="1.10.840.10">
    <property type="entry name" value="Ras guanine-nucleotide exchange factors catalytic domain"/>
    <property type="match status" value="1"/>
</dbReference>
<dbReference type="InterPro" id="IPR008937">
    <property type="entry name" value="Ras-like_GEF"/>
</dbReference>
<dbReference type="InterPro" id="IPR001895">
    <property type="entry name" value="RASGEF_cat_dom"/>
</dbReference>